<protein>
    <submittedName>
        <fullName evidence="1">Esterase family protein</fullName>
    </submittedName>
</protein>
<name>A0ABZ2JZA4_9BACT</name>
<gene>
    <name evidence="1" type="ORF">LZC95_29750</name>
</gene>
<dbReference type="PANTHER" id="PTHR48098">
    <property type="entry name" value="ENTEROCHELIN ESTERASE-RELATED"/>
    <property type="match status" value="1"/>
</dbReference>
<sequence>MAILRSGALFAASLIWGASFSTGCSDAAGEKEEAGGGMQEQAFSSTDARVVDEQVVAPRTRDLTIASPALGGTAKVRLLLPKGWEESEHTWPVLYLLHGCCGDYTSWTSMTDVAALTENAGLIVVMPEAGRAGFYSNWWNGDQGGPPGWETFHLSELRRILERDYRAGHRRAIAGLSMGGFGAISYAARHRGMFRAAAEFSGIVHTLAEGGPALVQGIVSHEVGDPLALWGDPSAQRAIWQAHNPYDLADRLIGIPLYLACGNGKPGPLDPPGRPDDGLERQLEGMNAEFVQRMRGAGANVTANLYGPGTHTWPYWERELHASFPMLTKAVMAP</sequence>
<dbReference type="InterPro" id="IPR029058">
    <property type="entry name" value="AB_hydrolase_fold"/>
</dbReference>
<accession>A0ABZ2JZA4</accession>
<dbReference type="RefSeq" id="WP_394841242.1">
    <property type="nucleotide sequence ID" value="NZ_CP089982.1"/>
</dbReference>
<keyword evidence="2" id="KW-1185">Reference proteome</keyword>
<dbReference type="Pfam" id="PF00756">
    <property type="entry name" value="Esterase"/>
    <property type="match status" value="1"/>
</dbReference>
<proteinExistence type="predicted"/>
<evidence type="ECO:0000313" key="2">
    <source>
        <dbReference type="Proteomes" id="UP001379533"/>
    </source>
</evidence>
<dbReference type="PANTHER" id="PTHR48098:SF1">
    <property type="entry name" value="DIACYLGLYCEROL ACYLTRANSFERASE_MYCOLYLTRANSFERASE AG85A"/>
    <property type="match status" value="1"/>
</dbReference>
<dbReference type="Proteomes" id="UP001379533">
    <property type="component" value="Chromosome"/>
</dbReference>
<organism evidence="1 2">
    <name type="scientific">Pendulispora brunnea</name>
    <dbReference type="NCBI Taxonomy" id="2905690"/>
    <lineage>
        <taxon>Bacteria</taxon>
        <taxon>Pseudomonadati</taxon>
        <taxon>Myxococcota</taxon>
        <taxon>Myxococcia</taxon>
        <taxon>Myxococcales</taxon>
        <taxon>Sorangiineae</taxon>
        <taxon>Pendulisporaceae</taxon>
        <taxon>Pendulispora</taxon>
    </lineage>
</organism>
<dbReference type="InterPro" id="IPR050583">
    <property type="entry name" value="Mycobacterial_A85_antigen"/>
</dbReference>
<dbReference type="InterPro" id="IPR000801">
    <property type="entry name" value="Esterase-like"/>
</dbReference>
<dbReference type="EMBL" id="CP089982">
    <property type="protein sequence ID" value="WXA90625.1"/>
    <property type="molecule type" value="Genomic_DNA"/>
</dbReference>
<evidence type="ECO:0000313" key="1">
    <source>
        <dbReference type="EMBL" id="WXA90625.1"/>
    </source>
</evidence>
<dbReference type="PROSITE" id="PS51257">
    <property type="entry name" value="PROKAR_LIPOPROTEIN"/>
    <property type="match status" value="1"/>
</dbReference>
<reference evidence="1 2" key="1">
    <citation type="submission" date="2021-12" db="EMBL/GenBank/DDBJ databases">
        <title>Discovery of the Pendulisporaceae a myxobacterial family with distinct sporulation behavior and unique specialized metabolism.</title>
        <authorList>
            <person name="Garcia R."/>
            <person name="Popoff A."/>
            <person name="Bader C.D."/>
            <person name="Loehr J."/>
            <person name="Walesch S."/>
            <person name="Walt C."/>
            <person name="Boldt J."/>
            <person name="Bunk B."/>
            <person name="Haeckl F.J.F.P.J."/>
            <person name="Gunesch A.P."/>
            <person name="Birkelbach J."/>
            <person name="Nuebel U."/>
            <person name="Pietschmann T."/>
            <person name="Bach T."/>
            <person name="Mueller R."/>
        </authorList>
    </citation>
    <scope>NUCLEOTIDE SEQUENCE [LARGE SCALE GENOMIC DNA]</scope>
    <source>
        <strain evidence="1 2">MSr12523</strain>
    </source>
</reference>
<dbReference type="SUPFAM" id="SSF53474">
    <property type="entry name" value="alpha/beta-Hydrolases"/>
    <property type="match status" value="1"/>
</dbReference>
<dbReference type="Gene3D" id="3.40.50.1820">
    <property type="entry name" value="alpha/beta hydrolase"/>
    <property type="match status" value="1"/>
</dbReference>